<evidence type="ECO:0000256" key="6">
    <source>
        <dbReference type="SAM" id="MobiDB-lite"/>
    </source>
</evidence>
<dbReference type="Proteomes" id="UP000076552">
    <property type="component" value="Unassembled WGS sequence"/>
</dbReference>
<dbReference type="NCBIfam" id="TIGR00756">
    <property type="entry name" value="PPR"/>
    <property type="match status" value="1"/>
</dbReference>
<evidence type="ECO:0000256" key="3">
    <source>
        <dbReference type="ARBA" id="ARBA00044493"/>
    </source>
</evidence>
<keyword evidence="8" id="KW-1185">Reference proteome</keyword>
<evidence type="ECO:0000256" key="2">
    <source>
        <dbReference type="ARBA" id="ARBA00022737"/>
    </source>
</evidence>
<dbReference type="InterPro" id="IPR002885">
    <property type="entry name" value="PPR_rpt"/>
</dbReference>
<dbReference type="PANTHER" id="PTHR47447:SF17">
    <property type="entry name" value="OS12G0638900 PROTEIN"/>
    <property type="match status" value="1"/>
</dbReference>
<accession>A0A166W9L9</accession>
<organism evidence="7 8">
    <name type="scientific">Colletotrichum tofieldiae</name>
    <dbReference type="NCBI Taxonomy" id="708197"/>
    <lineage>
        <taxon>Eukaryota</taxon>
        <taxon>Fungi</taxon>
        <taxon>Dikarya</taxon>
        <taxon>Ascomycota</taxon>
        <taxon>Pezizomycotina</taxon>
        <taxon>Sordariomycetes</taxon>
        <taxon>Hypocreomycetidae</taxon>
        <taxon>Glomerellales</taxon>
        <taxon>Glomerellaceae</taxon>
        <taxon>Colletotrichum</taxon>
        <taxon>Colletotrichum spaethianum species complex</taxon>
    </lineage>
</organism>
<evidence type="ECO:0000313" key="7">
    <source>
        <dbReference type="EMBL" id="KZL75459.1"/>
    </source>
</evidence>
<dbReference type="InterPro" id="IPR011990">
    <property type="entry name" value="TPR-like_helical_dom_sf"/>
</dbReference>
<dbReference type="Gene3D" id="1.25.40.10">
    <property type="entry name" value="Tetratricopeptide repeat domain"/>
    <property type="match status" value="2"/>
</dbReference>
<feature type="compositionally biased region" description="Polar residues" evidence="6">
    <location>
        <begin position="177"/>
        <end position="186"/>
    </location>
</feature>
<feature type="region of interest" description="Disordered" evidence="6">
    <location>
        <begin position="105"/>
        <end position="195"/>
    </location>
</feature>
<evidence type="ECO:0000256" key="5">
    <source>
        <dbReference type="PROSITE-ProRule" id="PRU00708"/>
    </source>
</evidence>
<evidence type="ECO:0000313" key="8">
    <source>
        <dbReference type="Proteomes" id="UP000076552"/>
    </source>
</evidence>
<feature type="compositionally biased region" description="Basic residues" evidence="6">
    <location>
        <begin position="105"/>
        <end position="114"/>
    </location>
</feature>
<dbReference type="PROSITE" id="PS51375">
    <property type="entry name" value="PPR"/>
    <property type="match status" value="1"/>
</dbReference>
<comment type="similarity">
    <text evidence="1">Belongs to the CCM1 family.</text>
</comment>
<proteinExistence type="inferred from homology"/>
<sequence>MLERTAATLESCTSLHALPSASRSLRSRRKLHTGFWQHGAAAIDISNPALAMQPNDASLSVSEPPTPRPETLAASTFLLDFLYPSGTAAFLRKLAPGLPDHHQASIRRLPRRSRPFTSSTVANPLQCHDSQPIQHDQATSASVIEDRQHSSHEGIDPAEEEEEFEDEEEEKDEEDAITSSQDTHSGPSYAGAGSRPDLMKELMAEKDTEYFGSIWQLYSQLDPSLQPELRSEVIVYLYRSTNVIDARRVSLLFSEMDASQWTPEILTSAVAAHLRLGRETEALSLYHEGLDTKGMVGGLDELLQYAFTKADWKRVKDVWVSYHASDAYRDADPLRLGALSSVSNIGKLVIDFARFIGASRMGEEMEQKLGILLREAAQVALRQPCKPEEALPLLKIIDSAEIYITYLREALARGQRERLPEIYRVYRDLPSTTMPHGILHGMFDVFYPDDVLGLEQVYEDFHRSDYGRLDRPAFRKYLTFYASRGDIKSLERLSDIYVRTWNSEGVVLFNHMINAYANLGDYDGARRVFDEMRYKHRTKPTVKSWNQLLKSCLQEATYDRAKLVFEELCGATRPNAVTFATMMSLAASKGDLEFTLDLLQQARSRQVRTDVPILQAVVRAYCYNGRFREALATCIEAKNTNVPGDHAELWNTLLRRHSDRRAFDEVCEIVALMAQHGVQWTPETHKVLLRALVDCKQAHPAYKVLHATVRNRSFTLDPEHFVIVMEGGLRLRQLKWTSKLDKMMRTHAGLPLSIDARLAQARTLIKKELFGNRQSPGKADGSEDLMEYIRQMVKDVETATQMDADPGNDTQRSLKRADSLYRLRQLMVKAIALFTRYRDFESVRELRKLQAKLGQEGLTPAPKNLSVDMLHSLMQENVHGKSYDAAKENWELIWQKSVELARPASYGGQGPSAVLPRYRYSLSKPFGTLQEMFSELRDSKSLKANLDRLLDAGFLLDNRAMNHVCQALAQMGYWLDACKLCELHLMPNWTGWQVNRVKRGLKANIPLEQRRMGNAPHWLRPTSYTLIILAKEYGDLVAMAPWSSTAAETARVLQEQCPRVVNALGSLPYSGIGIEREVFGRQKTMSPATRTALRKPSGQREPKLATGEKSPAKKGQRGVKSSDPQADTSSVTGKESPAQQQEPIPSTAKEAVGKESTDELASLVQQRQQRQQDSSSAALEEDAETSASELASFPATEGESK</sequence>
<comment type="function">
    <text evidence="3">Regulates mitochondrial small subunit maturation by controlling 15S rRNA 5'-end processing. Localizes to the 5' precursor of the 15S rRNA in a position that is subsequently occupied by mS47 in the mature yeast mtSSU. Uses structure and sequence-specific RNA recognition, binding to a single-stranded region of the precursor and specifically recognizing bases -6 to -1. The exchange of Ccm1 for mS47 is coupled to the irreversible removal of precursor rRNA that is accompanied by conformational changes of the mitoribosomal proteins uS5m and mS26. These conformational changes signal completion of 5'-end rRNA processing through protection of the mature 5'-end of the 15S rRNA and stabilization of mS47. The removal of the 5' precursor together with the dissociation of Ccm1 may be catalyzed by the 5'-3' exoribonuclease Pet127. Involved in the specific removal of group I introns in mitochondrial encoded transcripts.</text>
</comment>
<comment type="caution">
    <text evidence="7">The sequence shown here is derived from an EMBL/GenBank/DDBJ whole genome shotgun (WGS) entry which is preliminary data.</text>
</comment>
<feature type="region of interest" description="Disordered" evidence="6">
    <location>
        <begin position="1080"/>
        <end position="1201"/>
    </location>
</feature>
<reference evidence="7 8" key="1">
    <citation type="submission" date="2015-06" db="EMBL/GenBank/DDBJ databases">
        <title>Survival trade-offs in plant roots during colonization by closely related pathogenic and mutualistic fungi.</title>
        <authorList>
            <person name="Hacquard S."/>
            <person name="Kracher B."/>
            <person name="Hiruma K."/>
            <person name="Weinman A."/>
            <person name="Muench P."/>
            <person name="Garrido Oter R."/>
            <person name="Ver Loren van Themaat E."/>
            <person name="Dallerey J.-F."/>
            <person name="Damm U."/>
            <person name="Henrissat B."/>
            <person name="Lespinet O."/>
            <person name="Thon M."/>
            <person name="Kemen E."/>
            <person name="McHardy A.C."/>
            <person name="Schulze-Lefert P."/>
            <person name="O'Connell R.J."/>
        </authorList>
    </citation>
    <scope>NUCLEOTIDE SEQUENCE [LARGE SCALE GENOMIC DNA]</scope>
    <source>
        <strain evidence="7 8">0861</strain>
    </source>
</reference>
<gene>
    <name evidence="7" type="ORF">CT0861_01666</name>
</gene>
<feature type="compositionally biased region" description="Acidic residues" evidence="6">
    <location>
        <begin position="156"/>
        <end position="176"/>
    </location>
</feature>
<dbReference type="PANTHER" id="PTHR47447">
    <property type="entry name" value="OS03G0856100 PROTEIN"/>
    <property type="match status" value="1"/>
</dbReference>
<keyword evidence="2" id="KW-0677">Repeat</keyword>
<name>A0A166W9L9_9PEZI</name>
<protein>
    <submittedName>
        <fullName evidence="7">CoxI translation protein CYA5 (Pentatricopeptide repeat domain-containing protein)</fullName>
    </submittedName>
</protein>
<dbReference type="STRING" id="708197.A0A166W9L9"/>
<dbReference type="AlphaFoldDB" id="A0A166W9L9"/>
<feature type="compositionally biased region" description="Polar residues" evidence="6">
    <location>
        <begin position="115"/>
        <end position="142"/>
    </location>
</feature>
<feature type="compositionally biased region" description="Polar residues" evidence="6">
    <location>
        <begin position="1122"/>
        <end position="1144"/>
    </location>
</feature>
<evidence type="ECO:0000256" key="1">
    <source>
        <dbReference type="ARBA" id="ARBA00006192"/>
    </source>
</evidence>
<feature type="compositionally biased region" description="Basic and acidic residues" evidence="6">
    <location>
        <begin position="144"/>
        <end position="155"/>
    </location>
</feature>
<feature type="repeat" description="PPR" evidence="5">
    <location>
        <begin position="505"/>
        <end position="539"/>
    </location>
</feature>
<dbReference type="Pfam" id="PF13041">
    <property type="entry name" value="PPR_2"/>
    <property type="match status" value="1"/>
</dbReference>
<comment type="subunit">
    <text evidence="4">Binds to mitochondrial small subunit 15S rRNA.</text>
</comment>
<dbReference type="EMBL" id="LFIV01000023">
    <property type="protein sequence ID" value="KZL75459.1"/>
    <property type="molecule type" value="Genomic_DNA"/>
</dbReference>
<evidence type="ECO:0000256" key="4">
    <source>
        <dbReference type="ARBA" id="ARBA00044511"/>
    </source>
</evidence>